<evidence type="ECO:0000256" key="6">
    <source>
        <dbReference type="ARBA" id="ARBA00022660"/>
    </source>
</evidence>
<evidence type="ECO:0000256" key="11">
    <source>
        <dbReference type="ARBA" id="ARBA00023027"/>
    </source>
</evidence>
<evidence type="ECO:0000256" key="4">
    <source>
        <dbReference type="ARBA" id="ARBA00021006"/>
    </source>
</evidence>
<keyword evidence="9 16" id="KW-0249">Electron transport</keyword>
<dbReference type="GO" id="GO:0031966">
    <property type="term" value="C:mitochondrial membrane"/>
    <property type="evidence" value="ECO:0007669"/>
    <property type="project" value="UniProtKB-SubCell"/>
</dbReference>
<dbReference type="GO" id="GO:0003954">
    <property type="term" value="F:NADH dehydrogenase activity"/>
    <property type="evidence" value="ECO:0007669"/>
    <property type="project" value="TreeGrafter"/>
</dbReference>
<feature type="transmembrane region" description="Helical" evidence="16">
    <location>
        <begin position="390"/>
        <end position="415"/>
    </location>
</feature>
<keyword evidence="12 16" id="KW-0830">Ubiquinone</keyword>
<gene>
    <name evidence="19" type="primary">ND4</name>
</gene>
<keyword evidence="7 16" id="KW-0812">Transmembrane</keyword>
<feature type="transmembrane region" description="Helical" evidence="16">
    <location>
        <begin position="146"/>
        <end position="168"/>
    </location>
</feature>
<dbReference type="PRINTS" id="PR01437">
    <property type="entry name" value="NUOXDRDTASE4"/>
</dbReference>
<feature type="transmembrane region" description="Helical" evidence="16">
    <location>
        <begin position="117"/>
        <end position="134"/>
    </location>
</feature>
<feature type="transmembrane region" description="Helical" evidence="16">
    <location>
        <begin position="62"/>
        <end position="81"/>
    </location>
</feature>
<dbReference type="GO" id="GO:0042773">
    <property type="term" value="P:ATP synthesis coupled electron transport"/>
    <property type="evidence" value="ECO:0007669"/>
    <property type="project" value="InterPro"/>
</dbReference>
<dbReference type="InterPro" id="IPR010227">
    <property type="entry name" value="NADH_Q_OxRdtase_chainM/4"/>
</dbReference>
<keyword evidence="5 16" id="KW-0813">Transport</keyword>
<dbReference type="NCBIfam" id="TIGR01972">
    <property type="entry name" value="NDH_I_M"/>
    <property type="match status" value="1"/>
</dbReference>
<dbReference type="PANTHER" id="PTHR43507:SF20">
    <property type="entry name" value="NADH-UBIQUINONE OXIDOREDUCTASE CHAIN 4"/>
    <property type="match status" value="1"/>
</dbReference>
<comment type="subcellular location">
    <subcellularLocation>
        <location evidence="1 16">Mitochondrion membrane</location>
        <topology evidence="1 16">Multi-pass membrane protein</topology>
    </subcellularLocation>
</comment>
<evidence type="ECO:0000259" key="17">
    <source>
        <dbReference type="Pfam" id="PF00361"/>
    </source>
</evidence>
<evidence type="ECO:0000256" key="7">
    <source>
        <dbReference type="ARBA" id="ARBA00022692"/>
    </source>
</evidence>
<feature type="domain" description="NADH:quinone oxidoreductase/Mrp antiporter transmembrane" evidence="17">
    <location>
        <begin position="113"/>
        <end position="403"/>
    </location>
</feature>
<sequence>MLKILIPTLMLIPTAWMAPHKWLWPTTLMHSLLIALASFFWLLNAADTGWSSLSFYMATDSLSTPLLVLTCWLLPLMILASQNHTASEPVNRQRMYLTLLTALQIFLILAFGATEIIMFYVMFEATLIPTLILITRWGNQTERLNAGVYFLFYTLAGSLPLLVALLLLQNSTGTLSLLTIQYSDPFELSSYAHKLWWAGCLLAFLVKMPLYGVHLWLPKAHVEAPIAGSMILAAVLLKLGGYGMMRMVVMLEPLTKELSYPFIVFALWGVIMTGSICLRQTDLKSLIAYSSVSHMGLVVGGILIQTPWGFSGALILMIAHGLASSALFCLANTSYERTHSRTMLLARGLQMVLPLMTAWWFIASLANLALPPLPNLMGELMIITSLFNWSWWTIILTGAGTLITASYSLYMFLMSQRGPLPAHIIALDPSHTREHLLLALHLLPLVLIILKPELIWGWAS</sequence>
<accession>A0A8H2SDR4</accession>
<dbReference type="Pfam" id="PF00361">
    <property type="entry name" value="Proton_antipo_M"/>
    <property type="match status" value="1"/>
</dbReference>
<evidence type="ECO:0000256" key="8">
    <source>
        <dbReference type="ARBA" id="ARBA00022967"/>
    </source>
</evidence>
<evidence type="ECO:0000256" key="3">
    <source>
        <dbReference type="ARBA" id="ARBA00012944"/>
    </source>
</evidence>
<keyword evidence="14 16" id="KW-0472">Membrane</keyword>
<evidence type="ECO:0000256" key="13">
    <source>
        <dbReference type="ARBA" id="ARBA00023128"/>
    </source>
</evidence>
<reference evidence="19" key="1">
    <citation type="submission" date="2021-03" db="EMBL/GenBank/DDBJ databases">
        <title>Complete mitochondrial genomes of representatives of two endemic sculpin families (Perciformes: Cottoidei) from Baikal - the world's largest and deepest lake.</title>
        <authorList>
            <person name="Mugue N."/>
        </authorList>
    </citation>
    <scope>NUCLEOTIDE SEQUENCE</scope>
</reference>
<protein>
    <recommendedName>
        <fullName evidence="4 16">NADH-ubiquinone oxidoreductase chain 4</fullName>
        <ecNumber evidence="3 16">7.1.1.2</ecNumber>
    </recommendedName>
</protein>
<feature type="transmembrane region" description="Helical" evidence="16">
    <location>
        <begin position="224"/>
        <end position="245"/>
    </location>
</feature>
<evidence type="ECO:0000256" key="12">
    <source>
        <dbReference type="ARBA" id="ARBA00023075"/>
    </source>
</evidence>
<keyword evidence="8" id="KW-1278">Translocase</keyword>
<dbReference type="InterPro" id="IPR003918">
    <property type="entry name" value="NADH_UbQ_OxRdtase"/>
</dbReference>
<feature type="transmembrane region" description="Helical" evidence="16">
    <location>
        <begin position="21"/>
        <end position="42"/>
    </location>
</feature>
<dbReference type="EC" id="7.1.1.2" evidence="3 16"/>
<feature type="transmembrane region" description="Helical" evidence="16">
    <location>
        <begin position="352"/>
        <end position="370"/>
    </location>
</feature>
<comment type="similarity">
    <text evidence="2 16">Belongs to the complex I subunit 4 family.</text>
</comment>
<feature type="transmembrane region" description="Helical" evidence="16">
    <location>
        <begin position="93"/>
        <end position="111"/>
    </location>
</feature>
<evidence type="ECO:0000256" key="9">
    <source>
        <dbReference type="ARBA" id="ARBA00022982"/>
    </source>
</evidence>
<keyword evidence="11 16" id="KW-0520">NAD</keyword>
<dbReference type="InterPro" id="IPR000260">
    <property type="entry name" value="NADH4_N"/>
</dbReference>
<dbReference type="GO" id="GO:0048039">
    <property type="term" value="F:ubiquinone binding"/>
    <property type="evidence" value="ECO:0007669"/>
    <property type="project" value="TreeGrafter"/>
</dbReference>
<comment type="function">
    <text evidence="16">Core subunit of the mitochondrial membrane respiratory chain NADH dehydrogenase (Complex I) which catalyzes electron transfer from NADH through the respiratory chain, using ubiquinone as an electron acceptor. Essential for the catalytic activity and assembly of complex I.</text>
</comment>
<dbReference type="AlphaFoldDB" id="A0A8H2SDR4"/>
<dbReference type="Pfam" id="PF01059">
    <property type="entry name" value="Oxidored_q5_N"/>
    <property type="match status" value="1"/>
</dbReference>
<evidence type="ECO:0000256" key="14">
    <source>
        <dbReference type="ARBA" id="ARBA00023136"/>
    </source>
</evidence>
<name>A0A8H2SDR4_COTGR</name>
<evidence type="ECO:0000256" key="15">
    <source>
        <dbReference type="ARBA" id="ARBA00049551"/>
    </source>
</evidence>
<feature type="transmembrane region" description="Helical" evidence="16">
    <location>
        <begin position="286"/>
        <end position="304"/>
    </location>
</feature>
<dbReference type="InterPro" id="IPR001750">
    <property type="entry name" value="ND/Mrp_TM"/>
</dbReference>
<feature type="transmembrane region" description="Helical" evidence="16">
    <location>
        <begin position="310"/>
        <end position="331"/>
    </location>
</feature>
<dbReference type="EMBL" id="MW732165">
    <property type="protein sequence ID" value="QWS05918.1"/>
    <property type="molecule type" value="Genomic_DNA"/>
</dbReference>
<geneLocation type="mitochondrion" evidence="19"/>
<evidence type="ECO:0000256" key="1">
    <source>
        <dbReference type="ARBA" id="ARBA00004225"/>
    </source>
</evidence>
<proteinExistence type="inferred from homology"/>
<dbReference type="GO" id="GO:0008137">
    <property type="term" value="F:NADH dehydrogenase (ubiquinone) activity"/>
    <property type="evidence" value="ECO:0007669"/>
    <property type="project" value="UniProtKB-UniRule"/>
</dbReference>
<keyword evidence="6 16" id="KW-0679">Respiratory chain</keyword>
<evidence type="ECO:0000256" key="2">
    <source>
        <dbReference type="ARBA" id="ARBA00009025"/>
    </source>
</evidence>
<keyword evidence="13 16" id="KW-0496">Mitochondrion</keyword>
<dbReference type="PANTHER" id="PTHR43507">
    <property type="entry name" value="NADH-UBIQUINONE OXIDOREDUCTASE CHAIN 4"/>
    <property type="match status" value="1"/>
</dbReference>
<evidence type="ECO:0000256" key="10">
    <source>
        <dbReference type="ARBA" id="ARBA00022989"/>
    </source>
</evidence>
<dbReference type="GO" id="GO:0015990">
    <property type="term" value="P:electron transport coupled proton transport"/>
    <property type="evidence" value="ECO:0007669"/>
    <property type="project" value="TreeGrafter"/>
</dbReference>
<evidence type="ECO:0000313" key="19">
    <source>
        <dbReference type="EMBL" id="QWS05918.1"/>
    </source>
</evidence>
<evidence type="ECO:0000256" key="16">
    <source>
        <dbReference type="RuleBase" id="RU003297"/>
    </source>
</evidence>
<feature type="transmembrane region" description="Helical" evidence="16">
    <location>
        <begin position="436"/>
        <end position="459"/>
    </location>
</feature>
<organism evidence="19">
    <name type="scientific">Cottocomephorus grewingkii</name>
    <name type="common">Baikal yellowfin</name>
    <name type="synonym">Cottus grewingkii</name>
    <dbReference type="NCBI Taxonomy" id="57734"/>
    <lineage>
        <taxon>Eukaryota</taxon>
        <taxon>Metazoa</taxon>
        <taxon>Chordata</taxon>
        <taxon>Craniata</taxon>
        <taxon>Vertebrata</taxon>
        <taxon>Euteleostomi</taxon>
        <taxon>Actinopterygii</taxon>
        <taxon>Neopterygii</taxon>
        <taxon>Teleostei</taxon>
        <taxon>Neoteleostei</taxon>
        <taxon>Acanthomorphata</taxon>
        <taxon>Eupercaria</taxon>
        <taxon>Perciformes</taxon>
        <taxon>Cottioidei</taxon>
        <taxon>Cottales</taxon>
        <taxon>Cottidae</taxon>
        <taxon>Cottocomephorus</taxon>
    </lineage>
</organism>
<feature type="transmembrane region" description="Helical" evidence="16">
    <location>
        <begin position="195"/>
        <end position="217"/>
    </location>
</feature>
<keyword evidence="10 16" id="KW-1133">Transmembrane helix</keyword>
<comment type="catalytic activity">
    <reaction evidence="15 16">
        <text>a ubiquinone + NADH + 5 H(+)(in) = a ubiquinol + NAD(+) + 4 H(+)(out)</text>
        <dbReference type="Rhea" id="RHEA:29091"/>
        <dbReference type="Rhea" id="RHEA-COMP:9565"/>
        <dbReference type="Rhea" id="RHEA-COMP:9566"/>
        <dbReference type="ChEBI" id="CHEBI:15378"/>
        <dbReference type="ChEBI" id="CHEBI:16389"/>
        <dbReference type="ChEBI" id="CHEBI:17976"/>
        <dbReference type="ChEBI" id="CHEBI:57540"/>
        <dbReference type="ChEBI" id="CHEBI:57945"/>
        <dbReference type="EC" id="7.1.1.2"/>
    </reaction>
</comment>
<evidence type="ECO:0000259" key="18">
    <source>
        <dbReference type="Pfam" id="PF01059"/>
    </source>
</evidence>
<evidence type="ECO:0000256" key="5">
    <source>
        <dbReference type="ARBA" id="ARBA00022448"/>
    </source>
</evidence>
<feature type="transmembrane region" description="Helical" evidence="16">
    <location>
        <begin position="260"/>
        <end position="279"/>
    </location>
</feature>
<feature type="domain" description="NADH:ubiquinone oxidoreductase chain 4 N-terminal" evidence="18">
    <location>
        <begin position="1"/>
        <end position="110"/>
    </location>
</feature>